<reference evidence="8" key="1">
    <citation type="submission" date="2020-10" db="EMBL/GenBank/DDBJ databases">
        <authorList>
            <person name="Castelo-Branco R."/>
            <person name="Eusebio N."/>
            <person name="Adriana R."/>
            <person name="Vieira A."/>
            <person name="Brugerolle De Fraissinette N."/>
            <person name="Rezende De Castro R."/>
            <person name="Schneider M.P."/>
            <person name="Vasconcelos V."/>
            <person name="Leao P.N."/>
        </authorList>
    </citation>
    <scope>NUCLEOTIDE SEQUENCE</scope>
    <source>
        <strain evidence="8">LEGE 07157</strain>
    </source>
</reference>
<dbReference type="PANTHER" id="PTHR43711">
    <property type="entry name" value="TWO-COMPONENT HISTIDINE KINASE"/>
    <property type="match status" value="1"/>
</dbReference>
<keyword evidence="3" id="KW-0597">Phosphoprotein</keyword>
<sequence length="442" mass="49148">MLAHSSSEFVDLCQSQVALLTQGLGAAWCGVYLTEDLVQSAPKLIPIVVYPDAREVWSWEEGKTQEGELSPLLALSQQHLLDTPGSHQEQDVINEREPFTGEPEEESFQPGYQVARPLIYQEGVMGLLVAGRRERKWTPEELIQIDRVARTLAIARSLDRQQRWYRQQLHKQENLRHIQQEVLDNLLHQLRNPMTALRTFSKLLLKRLRFDDANRTVAEGIVRESDRLQGFLQQLDDYFKTVVTESSLLPPADPLLLPGEDQSVAPYLLPGKAIVQEPLALEAILQPLILSAQTIAQERGLTLKAVIPARLPLVCADPWGIREVLSNLIDNALKYTPRGGCVEIEAGLTRSTPHGTLQGVAVRDNGLGIPLGDRERIFERHYRGVQEQGEISGSGLGLAIAKNLIEQMHGEIELVSPNPDAANPSSGNPGTTFIVWLPVDGK</sequence>
<dbReference type="Pfam" id="PF01590">
    <property type="entry name" value="GAF"/>
    <property type="match status" value="1"/>
</dbReference>
<dbReference type="Gene3D" id="3.30.565.10">
    <property type="entry name" value="Histidine kinase-like ATPase, C-terminal domain"/>
    <property type="match status" value="1"/>
</dbReference>
<accession>A0A8J7IUI4</accession>
<dbReference type="InterPro" id="IPR036097">
    <property type="entry name" value="HisK_dim/P_sf"/>
</dbReference>
<dbReference type="InterPro" id="IPR050736">
    <property type="entry name" value="Sensor_HK_Regulatory"/>
</dbReference>
<dbReference type="SUPFAM" id="SSF55874">
    <property type="entry name" value="ATPase domain of HSP90 chaperone/DNA topoisomerase II/histidine kinase"/>
    <property type="match status" value="1"/>
</dbReference>
<evidence type="ECO:0000256" key="6">
    <source>
        <dbReference type="ARBA" id="ARBA00023012"/>
    </source>
</evidence>
<dbReference type="GO" id="GO:0000155">
    <property type="term" value="F:phosphorelay sensor kinase activity"/>
    <property type="evidence" value="ECO:0007669"/>
    <property type="project" value="InterPro"/>
</dbReference>
<dbReference type="InterPro" id="IPR003594">
    <property type="entry name" value="HATPase_dom"/>
</dbReference>
<keyword evidence="5 8" id="KW-0418">Kinase</keyword>
<dbReference type="Proteomes" id="UP000654482">
    <property type="component" value="Unassembled WGS sequence"/>
</dbReference>
<dbReference type="SUPFAM" id="SSF55781">
    <property type="entry name" value="GAF domain-like"/>
    <property type="match status" value="1"/>
</dbReference>
<evidence type="ECO:0000256" key="4">
    <source>
        <dbReference type="ARBA" id="ARBA00022679"/>
    </source>
</evidence>
<gene>
    <name evidence="8" type="ORF">IQ249_17095</name>
</gene>
<feature type="domain" description="Histidine kinase" evidence="7">
    <location>
        <begin position="185"/>
        <end position="441"/>
    </location>
</feature>
<evidence type="ECO:0000313" key="9">
    <source>
        <dbReference type="Proteomes" id="UP000654482"/>
    </source>
</evidence>
<dbReference type="InterPro" id="IPR003018">
    <property type="entry name" value="GAF"/>
</dbReference>
<dbReference type="AlphaFoldDB" id="A0A8J7IUI4"/>
<dbReference type="EMBL" id="JADEWZ010000027">
    <property type="protein sequence ID" value="MBE9117617.1"/>
    <property type="molecule type" value="Genomic_DNA"/>
</dbReference>
<dbReference type="SMART" id="SM00388">
    <property type="entry name" value="HisKA"/>
    <property type="match status" value="1"/>
</dbReference>
<keyword evidence="9" id="KW-1185">Reference proteome</keyword>
<keyword evidence="6" id="KW-0902">Two-component regulatory system</keyword>
<dbReference type="PROSITE" id="PS50109">
    <property type="entry name" value="HIS_KIN"/>
    <property type="match status" value="1"/>
</dbReference>
<dbReference type="InterPro" id="IPR004358">
    <property type="entry name" value="Sig_transdc_His_kin-like_C"/>
</dbReference>
<dbReference type="InterPro" id="IPR036890">
    <property type="entry name" value="HATPase_C_sf"/>
</dbReference>
<dbReference type="SUPFAM" id="SSF47384">
    <property type="entry name" value="Homodimeric domain of signal transducing histidine kinase"/>
    <property type="match status" value="1"/>
</dbReference>
<dbReference type="InterPro" id="IPR029016">
    <property type="entry name" value="GAF-like_dom_sf"/>
</dbReference>
<protein>
    <recommendedName>
        <fullName evidence="2">histidine kinase</fullName>
        <ecNumber evidence="2">2.7.13.3</ecNumber>
    </recommendedName>
</protein>
<evidence type="ECO:0000256" key="2">
    <source>
        <dbReference type="ARBA" id="ARBA00012438"/>
    </source>
</evidence>
<comment type="catalytic activity">
    <reaction evidence="1">
        <text>ATP + protein L-histidine = ADP + protein N-phospho-L-histidine.</text>
        <dbReference type="EC" id="2.7.13.3"/>
    </reaction>
</comment>
<comment type="caution">
    <text evidence="8">The sequence shown here is derived from an EMBL/GenBank/DDBJ whole genome shotgun (WGS) entry which is preliminary data.</text>
</comment>
<organism evidence="8 9">
    <name type="scientific">Lusitaniella coriacea LEGE 07157</name>
    <dbReference type="NCBI Taxonomy" id="945747"/>
    <lineage>
        <taxon>Bacteria</taxon>
        <taxon>Bacillati</taxon>
        <taxon>Cyanobacteriota</taxon>
        <taxon>Cyanophyceae</taxon>
        <taxon>Spirulinales</taxon>
        <taxon>Lusitaniellaceae</taxon>
        <taxon>Lusitaniella</taxon>
    </lineage>
</organism>
<dbReference type="PRINTS" id="PR00344">
    <property type="entry name" value="BCTRLSENSOR"/>
</dbReference>
<dbReference type="InterPro" id="IPR005467">
    <property type="entry name" value="His_kinase_dom"/>
</dbReference>
<name>A0A8J7IUI4_9CYAN</name>
<evidence type="ECO:0000313" key="8">
    <source>
        <dbReference type="EMBL" id="MBE9117617.1"/>
    </source>
</evidence>
<dbReference type="InterPro" id="IPR003661">
    <property type="entry name" value="HisK_dim/P_dom"/>
</dbReference>
<proteinExistence type="predicted"/>
<keyword evidence="4" id="KW-0808">Transferase</keyword>
<dbReference type="Gene3D" id="1.10.287.130">
    <property type="match status" value="1"/>
</dbReference>
<dbReference type="PANTHER" id="PTHR43711:SF26">
    <property type="entry name" value="SENSOR HISTIDINE KINASE RCSC"/>
    <property type="match status" value="1"/>
</dbReference>
<dbReference type="Gene3D" id="3.30.450.40">
    <property type="match status" value="1"/>
</dbReference>
<dbReference type="Pfam" id="PF00512">
    <property type="entry name" value="HisKA"/>
    <property type="match status" value="1"/>
</dbReference>
<dbReference type="SMART" id="SM00387">
    <property type="entry name" value="HATPase_c"/>
    <property type="match status" value="1"/>
</dbReference>
<dbReference type="CDD" id="cd00082">
    <property type="entry name" value="HisKA"/>
    <property type="match status" value="1"/>
</dbReference>
<dbReference type="EC" id="2.7.13.3" evidence="2"/>
<evidence type="ECO:0000256" key="3">
    <source>
        <dbReference type="ARBA" id="ARBA00022553"/>
    </source>
</evidence>
<dbReference type="CDD" id="cd00075">
    <property type="entry name" value="HATPase"/>
    <property type="match status" value="1"/>
</dbReference>
<evidence type="ECO:0000256" key="5">
    <source>
        <dbReference type="ARBA" id="ARBA00022777"/>
    </source>
</evidence>
<dbReference type="Pfam" id="PF02518">
    <property type="entry name" value="HATPase_c"/>
    <property type="match status" value="1"/>
</dbReference>
<evidence type="ECO:0000256" key="1">
    <source>
        <dbReference type="ARBA" id="ARBA00000085"/>
    </source>
</evidence>
<evidence type="ECO:0000259" key="7">
    <source>
        <dbReference type="PROSITE" id="PS50109"/>
    </source>
</evidence>